<accession>W8B7M1</accession>
<name>W8B7M1_CERCA</name>
<feature type="non-terminal residue" evidence="1">
    <location>
        <position position="1"/>
    </location>
</feature>
<dbReference type="EMBL" id="GAMC01017329">
    <property type="protein sequence ID" value="JAB89226.1"/>
    <property type="molecule type" value="mRNA"/>
</dbReference>
<proteinExistence type="evidence at transcript level"/>
<sequence>INVAGNLYSRASATGVRATERLRLTVFHSSPLIRKKNTKGVKYLFKMRRISIVFLALLAYCSAYPVEETPDVALQVPESASQVPETAVADETANAEVVVLEAEKDAAAPESDTEPSNAAQLLEVDTGVPASPELVREARQFIGFGGYPGYGGYGRFPGYGGFGGFSGYGGYGYGRYPGYGGYGGFGRFPYGYLG</sequence>
<reference evidence="1" key="2">
    <citation type="journal article" date="2014" name="BMC Genomics">
        <title>A genomic perspective to assessing quality of mass-reared SIT flies used in Mediterranean fruit fly (Ceratitis capitata) eradication in California.</title>
        <authorList>
            <person name="Calla B."/>
            <person name="Hall B."/>
            <person name="Hou S."/>
            <person name="Geib S.M."/>
        </authorList>
    </citation>
    <scope>NUCLEOTIDE SEQUENCE</scope>
</reference>
<protein>
    <submittedName>
        <fullName evidence="1">Uncharacterized protein</fullName>
    </submittedName>
</protein>
<dbReference type="OrthoDB" id="8059019at2759"/>
<reference evidence="1" key="1">
    <citation type="submission" date="2013-07" db="EMBL/GenBank/DDBJ databases">
        <authorList>
            <person name="Geib S."/>
        </authorList>
    </citation>
    <scope>NUCLEOTIDE SEQUENCE</scope>
</reference>
<dbReference type="AlphaFoldDB" id="W8B7M1"/>
<evidence type="ECO:0000313" key="1">
    <source>
        <dbReference type="EMBL" id="JAB89226.1"/>
    </source>
</evidence>
<organism evidence="1">
    <name type="scientific">Ceratitis capitata</name>
    <name type="common">Mediterranean fruit fly</name>
    <name type="synonym">Tephritis capitata</name>
    <dbReference type="NCBI Taxonomy" id="7213"/>
    <lineage>
        <taxon>Eukaryota</taxon>
        <taxon>Metazoa</taxon>
        <taxon>Ecdysozoa</taxon>
        <taxon>Arthropoda</taxon>
        <taxon>Hexapoda</taxon>
        <taxon>Insecta</taxon>
        <taxon>Pterygota</taxon>
        <taxon>Neoptera</taxon>
        <taxon>Endopterygota</taxon>
        <taxon>Diptera</taxon>
        <taxon>Brachycera</taxon>
        <taxon>Muscomorpha</taxon>
        <taxon>Tephritoidea</taxon>
        <taxon>Tephritidae</taxon>
        <taxon>Ceratitis</taxon>
        <taxon>Ceratitis</taxon>
    </lineage>
</organism>